<evidence type="ECO:0000313" key="6">
    <source>
        <dbReference type="Proteomes" id="UP001597387"/>
    </source>
</evidence>
<comment type="similarity">
    <text evidence="1">Belongs to the peptidase M16 family.</text>
</comment>
<dbReference type="EMBL" id="JBHUHZ010000004">
    <property type="protein sequence ID" value="MFD2164457.1"/>
    <property type="molecule type" value="Genomic_DNA"/>
</dbReference>
<evidence type="ECO:0000259" key="3">
    <source>
        <dbReference type="Pfam" id="PF00675"/>
    </source>
</evidence>
<dbReference type="Pfam" id="PF00675">
    <property type="entry name" value="Peptidase_M16"/>
    <property type="match status" value="1"/>
</dbReference>
<dbReference type="InterPro" id="IPR007863">
    <property type="entry name" value="Peptidase_M16_C"/>
</dbReference>
<dbReference type="Pfam" id="PF05193">
    <property type="entry name" value="Peptidase_M16_C"/>
    <property type="match status" value="1"/>
</dbReference>
<dbReference type="InterPro" id="IPR050361">
    <property type="entry name" value="MPP/UQCRC_Complex"/>
</dbReference>
<dbReference type="InterPro" id="IPR011765">
    <property type="entry name" value="Pept_M16_N"/>
</dbReference>
<dbReference type="PANTHER" id="PTHR11851">
    <property type="entry name" value="METALLOPROTEASE"/>
    <property type="match status" value="1"/>
</dbReference>
<feature type="domain" description="Peptidase M16 C-terminal" evidence="4">
    <location>
        <begin position="186"/>
        <end position="353"/>
    </location>
</feature>
<feature type="domain" description="Peptidase M16 N-terminal" evidence="3">
    <location>
        <begin position="41"/>
        <end position="173"/>
    </location>
</feature>
<organism evidence="5 6">
    <name type="scientific">Paradesertivirga mongoliensis</name>
    <dbReference type="NCBI Taxonomy" id="2100740"/>
    <lineage>
        <taxon>Bacteria</taxon>
        <taxon>Pseudomonadati</taxon>
        <taxon>Bacteroidota</taxon>
        <taxon>Sphingobacteriia</taxon>
        <taxon>Sphingobacteriales</taxon>
        <taxon>Sphingobacteriaceae</taxon>
        <taxon>Paradesertivirga</taxon>
    </lineage>
</organism>
<proteinExistence type="inferred from homology"/>
<evidence type="ECO:0000256" key="1">
    <source>
        <dbReference type="ARBA" id="ARBA00007261"/>
    </source>
</evidence>
<keyword evidence="6" id="KW-1185">Reference proteome</keyword>
<gene>
    <name evidence="5" type="ORF">ACFSJU_18780</name>
</gene>
<accession>A0ABW4ZS60</accession>
<dbReference type="InterPro" id="IPR011249">
    <property type="entry name" value="Metalloenz_LuxS/M16"/>
</dbReference>
<evidence type="ECO:0000313" key="5">
    <source>
        <dbReference type="EMBL" id="MFD2164457.1"/>
    </source>
</evidence>
<protein>
    <submittedName>
        <fullName evidence="5">M16 family metallopeptidase</fullName>
    </submittedName>
</protein>
<keyword evidence="2" id="KW-0732">Signal</keyword>
<evidence type="ECO:0000256" key="2">
    <source>
        <dbReference type="SAM" id="SignalP"/>
    </source>
</evidence>
<feature type="signal peptide" evidence="2">
    <location>
        <begin position="1"/>
        <end position="19"/>
    </location>
</feature>
<evidence type="ECO:0000259" key="4">
    <source>
        <dbReference type="Pfam" id="PF05193"/>
    </source>
</evidence>
<dbReference type="SUPFAM" id="SSF63411">
    <property type="entry name" value="LuxS/MPP-like metallohydrolase"/>
    <property type="match status" value="2"/>
</dbReference>
<dbReference type="PANTHER" id="PTHR11851:SF49">
    <property type="entry name" value="MITOCHONDRIAL-PROCESSING PEPTIDASE SUBUNIT ALPHA"/>
    <property type="match status" value="1"/>
</dbReference>
<sequence length="433" mass="48026">MKRIVLNIYFLFITLAAVAQSKATSFDVAGIKVIMKPTQKEIINVSMYYRGGVANYPADKAGIENLALAATTECGTKKYDKDTFKDREDAFGVEVSGSSGYDNGTVSMNCISRFFDEGWGLFADAVTNPVFEEKELEMLKEKLISGIKQSESDPDERIEQLTIKNTFGGTPYAIDPIGEETTLAKLSAAEVKDYYYNQLLNKNRMFIVVVGKISKEEVIKRITASFASLPAKAYNPVKYTFPNTANGKLLTEERALATNYITGSFNAPAVASNDYLPYRLAVSALSNRLFREIRTKRNLSYAPYAHSVNRLMPYSVMYVSTTDPKASVEVMVEELRDLRDNGFSEEELSSGKSGFITNNYMKEESTGAIAAALGNAEVLGDWRIADETAERITKVTLAEMNSVLKKYVSTIRWSYLGDKKLAEDASAVFINSL</sequence>
<comment type="caution">
    <text evidence="5">The sequence shown here is derived from an EMBL/GenBank/DDBJ whole genome shotgun (WGS) entry which is preliminary data.</text>
</comment>
<name>A0ABW4ZS60_9SPHI</name>
<reference evidence="6" key="1">
    <citation type="journal article" date="2019" name="Int. J. Syst. Evol. Microbiol.">
        <title>The Global Catalogue of Microorganisms (GCM) 10K type strain sequencing project: providing services to taxonomists for standard genome sequencing and annotation.</title>
        <authorList>
            <consortium name="The Broad Institute Genomics Platform"/>
            <consortium name="The Broad Institute Genome Sequencing Center for Infectious Disease"/>
            <person name="Wu L."/>
            <person name="Ma J."/>
        </authorList>
    </citation>
    <scope>NUCLEOTIDE SEQUENCE [LARGE SCALE GENOMIC DNA]</scope>
    <source>
        <strain evidence="6">KCTC 42217</strain>
    </source>
</reference>
<feature type="chain" id="PRO_5046361904" evidence="2">
    <location>
        <begin position="20"/>
        <end position="433"/>
    </location>
</feature>
<dbReference type="Proteomes" id="UP001597387">
    <property type="component" value="Unassembled WGS sequence"/>
</dbReference>
<dbReference type="RefSeq" id="WP_255901893.1">
    <property type="nucleotide sequence ID" value="NZ_JAFMZO010000002.1"/>
</dbReference>
<dbReference type="Gene3D" id="3.30.830.10">
    <property type="entry name" value="Metalloenzyme, LuxS/M16 peptidase-like"/>
    <property type="match status" value="2"/>
</dbReference>